<evidence type="ECO:0000313" key="2">
    <source>
        <dbReference type="Proteomes" id="UP000823633"/>
    </source>
</evidence>
<evidence type="ECO:0000313" key="1">
    <source>
        <dbReference type="EMBL" id="MBO8444010.1"/>
    </source>
</evidence>
<dbReference type="Proteomes" id="UP000823633">
    <property type="component" value="Unassembled WGS sequence"/>
</dbReference>
<protein>
    <submittedName>
        <fullName evidence="1">Uncharacterized protein</fullName>
    </submittedName>
</protein>
<reference evidence="1" key="2">
    <citation type="journal article" date="2021" name="PeerJ">
        <title>Extensive microbial diversity within the chicken gut microbiome revealed by metagenomics and culture.</title>
        <authorList>
            <person name="Gilroy R."/>
            <person name="Ravi A."/>
            <person name="Getino M."/>
            <person name="Pursley I."/>
            <person name="Horton D.L."/>
            <person name="Alikhan N.F."/>
            <person name="Baker D."/>
            <person name="Gharbi K."/>
            <person name="Hall N."/>
            <person name="Watson M."/>
            <person name="Adriaenssens E.M."/>
            <person name="Foster-Nyarko E."/>
            <person name="Jarju S."/>
            <person name="Secka A."/>
            <person name="Antonio M."/>
            <person name="Oren A."/>
            <person name="Chaudhuri R.R."/>
            <person name="La Ragione R."/>
            <person name="Hildebrand F."/>
            <person name="Pallen M.J."/>
        </authorList>
    </citation>
    <scope>NUCLEOTIDE SEQUENCE</scope>
    <source>
        <strain evidence="1">11167</strain>
    </source>
</reference>
<reference evidence="1" key="1">
    <citation type="submission" date="2020-10" db="EMBL/GenBank/DDBJ databases">
        <authorList>
            <person name="Gilroy R."/>
        </authorList>
    </citation>
    <scope>NUCLEOTIDE SEQUENCE</scope>
    <source>
        <strain evidence="1">11167</strain>
    </source>
</reference>
<gene>
    <name evidence="1" type="ORF">IAC42_09700</name>
</gene>
<dbReference type="EMBL" id="JADIMU010000066">
    <property type="protein sequence ID" value="MBO8444010.1"/>
    <property type="molecule type" value="Genomic_DNA"/>
</dbReference>
<proteinExistence type="predicted"/>
<accession>A0A9D9EC02</accession>
<name>A0A9D9EC02_9SPIR</name>
<comment type="caution">
    <text evidence="1">The sequence shown here is derived from an EMBL/GenBank/DDBJ whole genome shotgun (WGS) entry which is preliminary data.</text>
</comment>
<organism evidence="1 2">
    <name type="scientific">Candidatus Aphodenecus pullistercoris</name>
    <dbReference type="NCBI Taxonomy" id="2840669"/>
    <lineage>
        <taxon>Bacteria</taxon>
        <taxon>Pseudomonadati</taxon>
        <taxon>Spirochaetota</taxon>
        <taxon>Spirochaetia</taxon>
        <taxon>Spirochaetales</taxon>
        <taxon>Candidatus Aphodenecus</taxon>
    </lineage>
</organism>
<sequence>MNKEDKIAIIKGLFWDYDIKPEAYLWIAEHPDEADRKDLQHFFIKAFERLRWHDLIGIFGIETVKRLLTEETRRGLRKEARGRFDSACAILQGKPLTITRQDIENRKRALKPFLSGRWYGV</sequence>
<dbReference type="AlphaFoldDB" id="A0A9D9EC02"/>